<gene>
    <name evidence="13 15" type="primary">mfd</name>
    <name evidence="15" type="ORF">NCTC10951_02654</name>
</gene>
<dbReference type="PROSITE" id="PS51192">
    <property type="entry name" value="HELICASE_ATP_BIND_1"/>
    <property type="match status" value="1"/>
</dbReference>
<dbReference type="GO" id="GO:0003678">
    <property type="term" value="F:DNA helicase activity"/>
    <property type="evidence" value="ECO:0007669"/>
    <property type="project" value="TreeGrafter"/>
</dbReference>
<dbReference type="KEGG" id="avc:NCTC10951_02654"/>
<evidence type="ECO:0000256" key="7">
    <source>
        <dbReference type="ARBA" id="ARBA00022840"/>
    </source>
</evidence>
<keyword evidence="8 13" id="KW-0238">DNA-binding</keyword>
<dbReference type="InterPro" id="IPR005118">
    <property type="entry name" value="TRCF_C"/>
</dbReference>
<dbReference type="InterPro" id="IPR047112">
    <property type="entry name" value="RecG/Mfd"/>
</dbReference>
<dbReference type="InterPro" id="IPR041471">
    <property type="entry name" value="UvrB_inter"/>
</dbReference>
<dbReference type="Pfam" id="PF03461">
    <property type="entry name" value="TRCF"/>
    <property type="match status" value="1"/>
</dbReference>
<reference evidence="15 16" key="1">
    <citation type="submission" date="2018-12" db="EMBL/GenBank/DDBJ databases">
        <authorList>
            <consortium name="Pathogen Informatics"/>
        </authorList>
    </citation>
    <scope>NUCLEOTIDE SEQUENCE [LARGE SCALE GENOMIC DNA]</scope>
    <source>
        <strain evidence="15 16">NCTC10951</strain>
    </source>
</reference>
<comment type="function">
    <text evidence="13">Couples transcription and DNA repair by recognizing RNA polymerase (RNAP) stalled at DNA lesions. Mediates ATP-dependent release of RNAP and its truncated transcript from the DNA, and recruitment of nucleotide excision repair machinery to the damaged site.</text>
</comment>
<evidence type="ECO:0000256" key="6">
    <source>
        <dbReference type="ARBA" id="ARBA00022806"/>
    </source>
</evidence>
<dbReference type="SMART" id="SM00487">
    <property type="entry name" value="DEXDc"/>
    <property type="match status" value="1"/>
</dbReference>
<evidence type="ECO:0000256" key="10">
    <source>
        <dbReference type="ARBA" id="ARBA00061104"/>
    </source>
</evidence>
<keyword evidence="2 13" id="KW-0963">Cytoplasm</keyword>
<dbReference type="InterPro" id="IPR037235">
    <property type="entry name" value="TRCF-like_C_D7"/>
</dbReference>
<dbReference type="GO" id="GO:0005737">
    <property type="term" value="C:cytoplasm"/>
    <property type="evidence" value="ECO:0007669"/>
    <property type="project" value="UniProtKB-SubCell"/>
</dbReference>
<evidence type="ECO:0000256" key="12">
    <source>
        <dbReference type="ARBA" id="ARBA00070128"/>
    </source>
</evidence>
<keyword evidence="4 13" id="KW-0227">DNA damage</keyword>
<feature type="compositionally biased region" description="Gly residues" evidence="14">
    <location>
        <begin position="501"/>
        <end position="516"/>
    </location>
</feature>
<dbReference type="PANTHER" id="PTHR47964">
    <property type="entry name" value="ATP-DEPENDENT DNA HELICASE HOMOLOG RECG, CHLOROPLASTIC"/>
    <property type="match status" value="1"/>
</dbReference>
<evidence type="ECO:0000256" key="14">
    <source>
        <dbReference type="SAM" id="MobiDB-lite"/>
    </source>
</evidence>
<dbReference type="Pfam" id="PF02559">
    <property type="entry name" value="CarD_TRCF_RID"/>
    <property type="match status" value="1"/>
</dbReference>
<evidence type="ECO:0000256" key="9">
    <source>
        <dbReference type="ARBA" id="ARBA00023204"/>
    </source>
</evidence>
<organism evidence="15 16">
    <name type="scientific">Actinomyces viscosus</name>
    <dbReference type="NCBI Taxonomy" id="1656"/>
    <lineage>
        <taxon>Bacteria</taxon>
        <taxon>Bacillati</taxon>
        <taxon>Actinomycetota</taxon>
        <taxon>Actinomycetes</taxon>
        <taxon>Actinomycetales</taxon>
        <taxon>Actinomycetaceae</taxon>
        <taxon>Actinomyces</taxon>
    </lineage>
</organism>
<dbReference type="InterPro" id="IPR003711">
    <property type="entry name" value="CarD-like/TRCF_RID"/>
</dbReference>
<dbReference type="EC" id="3.6.4.-" evidence="13"/>
<dbReference type="CDD" id="cd17991">
    <property type="entry name" value="DEXHc_TRCF"/>
    <property type="match status" value="1"/>
</dbReference>
<dbReference type="Pfam" id="PF00271">
    <property type="entry name" value="Helicase_C"/>
    <property type="match status" value="1"/>
</dbReference>
<accession>A0A448PPC3</accession>
<dbReference type="Gene3D" id="3.30.2060.10">
    <property type="entry name" value="Penicillin-binding protein 1b domain"/>
    <property type="match status" value="1"/>
</dbReference>
<sequence length="1281" mass="136672">MLLTALLPPLLADTGIVRTVRAAASRSRSDRSLVVAPGARPAVLAAMALGVEGVNRVAGDVVSDDAVGPKDSDADADSGTPLLVVTATGREAEETTLALRSYLPADDVAVMPAWETLPHERLSPRADTVAQRLSVLRRLAHPEEGGAIRVLVVPVRALLAPVIAGLGELEPVHLAPGLALGLEETARRLEAAAYTRVDMVESRGEYAVRGGILDVFPPSEPRPVRVDFFGDEIDEVSSFAVADQRTIEALGSVTATACRELVLTDSVRERAAALTDVVPGAADMLERISQGIAVEGMESLAPVLVDSMVPLLDLVGDRLTVLLEPERVRKRAEDLTATTAEFLAAAWTSAASGGTAPVDLSAAAFAHLAEARALAMSTNRGWWSFTALAAGPETTRLPLSDPRTYRGELDRAVADLGQWVRQGWTVVVATDGPGPGRRMAQLLGDGDVPARIVDQLSEVGELGRDGDWAPDPAVSTDAIAGETEGAADVVVDSADRAAGSAGTGTDGPAGGPVAGPGDGVVRVTQASAGHGFLAEGLRLALIAESDLTGRASAGPRERRSLPARRTRRSVDPLSLHAGDLVVHAQHGVGRFIELSRRTVGGARSSATREYLVIEYAPSKRGQPGDRLLVPTDALDQVTKYVGGDSPALSRMGGADWAKTKSRARKAVREIAGELVRLYAARAATTGHAFGPDTPWQTELEEAFPYTETPDQLSTIDEVKADMEKAQPMDRLVCGDVGYGKTEIAVRAAFKAVQDGKQVAVLVPTTLLVSQHAETFTERYAGFPVTVGALSRFQDAAESAKVLQGLEQGSIDVVVGTHRLITGQVKFKDLGLVIIDEEQRFGVEHKETLKALRTNVDVLSMSATPIPRTLEMAVTGLREMSTLATPPEDRHPILTYVGAYETKQVSAAIRRELLREGQVFFVHNRVEDIDATAARLAELVPEARVATAHGQMNEHQLEAVIDSFWRKETDVLVCTTIVETGLDVSNANTLIVDRADRMGLSQLHQLRGRVGRGRERAYAYFLYPSDKPLTETALERLRTIATNTDLGAGMQVAMKDLEIRGSGNLLGGEQSGHIAGVGFDLYVRMVSEAVSAYKKALARSGKAGAAVGFEEGDDEDVELRIELPVDATVPGDYIPHERLRLEAYTKFAAARSAEQVDDVLEELADRYGPVPEATARLAALARLRALAAELGVREIVAQGKSVRFAPVDLPESARMKVTRLYPGTVLKPATRTIVVPAPGTNRMGGAALSGEEVVRWAEVLLHAVVEGDAAYETEATTYRRRR</sequence>
<dbReference type="EMBL" id="LR134477">
    <property type="protein sequence ID" value="VEI18323.1"/>
    <property type="molecule type" value="Genomic_DNA"/>
</dbReference>
<dbReference type="NCBIfam" id="TIGR00580">
    <property type="entry name" value="mfd"/>
    <property type="match status" value="1"/>
</dbReference>
<dbReference type="Proteomes" id="UP000268658">
    <property type="component" value="Chromosome"/>
</dbReference>
<dbReference type="InterPro" id="IPR004576">
    <property type="entry name" value="Mfd"/>
</dbReference>
<dbReference type="Pfam" id="PF00270">
    <property type="entry name" value="DEAD"/>
    <property type="match status" value="1"/>
</dbReference>
<dbReference type="Gene3D" id="2.40.10.170">
    <property type="match status" value="1"/>
</dbReference>
<evidence type="ECO:0000256" key="8">
    <source>
        <dbReference type="ARBA" id="ARBA00023125"/>
    </source>
</evidence>
<evidence type="ECO:0000256" key="2">
    <source>
        <dbReference type="ARBA" id="ARBA00022490"/>
    </source>
</evidence>
<keyword evidence="5 13" id="KW-0378">Hydrolase</keyword>
<dbReference type="SUPFAM" id="SSF143517">
    <property type="entry name" value="TRCF domain-like"/>
    <property type="match status" value="1"/>
</dbReference>
<dbReference type="FunFam" id="3.40.50.300:FF:000546">
    <property type="entry name" value="Transcription-repair-coupling factor"/>
    <property type="match status" value="1"/>
</dbReference>
<dbReference type="GO" id="GO:0005524">
    <property type="term" value="F:ATP binding"/>
    <property type="evidence" value="ECO:0007669"/>
    <property type="project" value="UniProtKB-UniRule"/>
</dbReference>
<dbReference type="PROSITE" id="PS51194">
    <property type="entry name" value="HELICASE_CTER"/>
    <property type="match status" value="1"/>
</dbReference>
<dbReference type="OrthoDB" id="9804325at2"/>
<dbReference type="GO" id="GO:0016787">
    <property type="term" value="F:hydrolase activity"/>
    <property type="evidence" value="ECO:0007669"/>
    <property type="project" value="UniProtKB-KW"/>
</dbReference>
<dbReference type="Gene3D" id="3.90.1150.50">
    <property type="entry name" value="Transcription-repair-coupling factor, D7 domain"/>
    <property type="match status" value="1"/>
</dbReference>
<dbReference type="PANTHER" id="PTHR47964:SF1">
    <property type="entry name" value="ATP-DEPENDENT DNA HELICASE HOMOLOG RECG, CHLOROPLASTIC"/>
    <property type="match status" value="1"/>
</dbReference>
<dbReference type="InterPro" id="IPR036101">
    <property type="entry name" value="CarD-like/TRCF_RID_sf"/>
</dbReference>
<dbReference type="InterPro" id="IPR001650">
    <property type="entry name" value="Helicase_C-like"/>
</dbReference>
<keyword evidence="7 13" id="KW-0067">ATP-binding</keyword>
<proteinExistence type="inferred from homology"/>
<dbReference type="FunFam" id="3.40.50.300:FF:000300">
    <property type="entry name" value="Transcription-repair-coupling factor"/>
    <property type="match status" value="1"/>
</dbReference>
<dbReference type="GO" id="GO:0000716">
    <property type="term" value="P:transcription-coupled nucleotide-excision repair, DNA damage recognition"/>
    <property type="evidence" value="ECO:0007669"/>
    <property type="project" value="UniProtKB-UniRule"/>
</dbReference>
<evidence type="ECO:0000256" key="5">
    <source>
        <dbReference type="ARBA" id="ARBA00022801"/>
    </source>
</evidence>
<dbReference type="HAMAP" id="MF_00969">
    <property type="entry name" value="TRCF"/>
    <property type="match status" value="1"/>
</dbReference>
<evidence type="ECO:0000313" key="15">
    <source>
        <dbReference type="EMBL" id="VEI18323.1"/>
    </source>
</evidence>
<evidence type="ECO:0000256" key="3">
    <source>
        <dbReference type="ARBA" id="ARBA00022741"/>
    </source>
</evidence>
<evidence type="ECO:0000256" key="13">
    <source>
        <dbReference type="HAMAP-Rule" id="MF_00969"/>
    </source>
</evidence>
<protein>
    <recommendedName>
        <fullName evidence="12 13">Transcription-repair-coupling factor</fullName>
        <shortName evidence="13">TRCF</shortName>
        <ecNumber evidence="13">3.6.4.-</ecNumber>
    </recommendedName>
</protein>
<dbReference type="Gene3D" id="3.40.50.300">
    <property type="entry name" value="P-loop containing nucleotide triphosphate hydrolases"/>
    <property type="match status" value="2"/>
</dbReference>
<dbReference type="SUPFAM" id="SSF141259">
    <property type="entry name" value="CarD-like"/>
    <property type="match status" value="1"/>
</dbReference>
<dbReference type="SMART" id="SM01058">
    <property type="entry name" value="CarD_TRCF"/>
    <property type="match status" value="1"/>
</dbReference>
<dbReference type="Pfam" id="PF17757">
    <property type="entry name" value="UvrB_inter"/>
    <property type="match status" value="1"/>
</dbReference>
<dbReference type="RefSeq" id="WP_126415003.1">
    <property type="nucleotide sequence ID" value="NZ_JASPER010000042.1"/>
</dbReference>
<comment type="similarity">
    <text evidence="11 13">In the C-terminal section; belongs to the helicase family. RecG subfamily.</text>
</comment>
<dbReference type="InterPro" id="IPR011545">
    <property type="entry name" value="DEAD/DEAH_box_helicase_dom"/>
</dbReference>
<dbReference type="GO" id="GO:0003684">
    <property type="term" value="F:damaged DNA binding"/>
    <property type="evidence" value="ECO:0007669"/>
    <property type="project" value="InterPro"/>
</dbReference>
<evidence type="ECO:0000256" key="1">
    <source>
        <dbReference type="ARBA" id="ARBA00004496"/>
    </source>
</evidence>
<keyword evidence="3 13" id="KW-0547">Nucleotide-binding</keyword>
<dbReference type="GO" id="GO:0006355">
    <property type="term" value="P:regulation of DNA-templated transcription"/>
    <property type="evidence" value="ECO:0007669"/>
    <property type="project" value="UniProtKB-UniRule"/>
</dbReference>
<evidence type="ECO:0000256" key="4">
    <source>
        <dbReference type="ARBA" id="ARBA00022763"/>
    </source>
</evidence>
<comment type="subcellular location">
    <subcellularLocation>
        <location evidence="1 13">Cytoplasm</location>
    </subcellularLocation>
</comment>
<keyword evidence="6" id="KW-0347">Helicase</keyword>
<comment type="similarity">
    <text evidence="10 13">In the N-terminal section; belongs to the UvrB family.</text>
</comment>
<dbReference type="SMART" id="SM00490">
    <property type="entry name" value="HELICc"/>
    <property type="match status" value="1"/>
</dbReference>
<dbReference type="InterPro" id="IPR027417">
    <property type="entry name" value="P-loop_NTPase"/>
</dbReference>
<name>A0A448PPC3_ACTVI</name>
<feature type="region of interest" description="Disordered" evidence="14">
    <location>
        <begin position="497"/>
        <end position="516"/>
    </location>
</feature>
<keyword evidence="9 13" id="KW-0234">DNA repair</keyword>
<dbReference type="InterPro" id="IPR014001">
    <property type="entry name" value="Helicase_ATP-bd"/>
</dbReference>
<dbReference type="SUPFAM" id="SSF52540">
    <property type="entry name" value="P-loop containing nucleoside triphosphate hydrolases"/>
    <property type="match status" value="3"/>
</dbReference>
<dbReference type="SMART" id="SM00982">
    <property type="entry name" value="TRCF"/>
    <property type="match status" value="1"/>
</dbReference>
<dbReference type="Gene3D" id="3.40.50.11180">
    <property type="match status" value="1"/>
</dbReference>
<evidence type="ECO:0000256" key="11">
    <source>
        <dbReference type="ARBA" id="ARBA00061399"/>
    </source>
</evidence>
<evidence type="ECO:0000313" key="16">
    <source>
        <dbReference type="Proteomes" id="UP000268658"/>
    </source>
</evidence>